<evidence type="ECO:0000313" key="2">
    <source>
        <dbReference type="Proteomes" id="UP000325517"/>
    </source>
</evidence>
<protein>
    <submittedName>
        <fullName evidence="1">Uncharacterized protein</fullName>
    </submittedName>
</protein>
<reference evidence="1 2" key="1">
    <citation type="submission" date="2018-07" db="EMBL/GenBank/DDBJ databases">
        <title>Complete genome sequence of Psychrobacillus sp. PB01, isolated from iceberg, and comparative genome analysis of Psychrobacillus strains.</title>
        <authorList>
            <person name="Lee P.C."/>
        </authorList>
    </citation>
    <scope>NUCLEOTIDE SEQUENCE [LARGE SCALE GENOMIC DNA]</scope>
    <source>
        <strain evidence="1 2">PB01</strain>
    </source>
</reference>
<gene>
    <name evidence="1" type="ORF">PB01_11375</name>
</gene>
<accession>A0A5J6SRC1</accession>
<proteinExistence type="predicted"/>
<dbReference type="OrthoDB" id="2924489at2"/>
<sequence>MKKIFWGLVVSVGILFSYYYQMPIMTANEVTIKAIEILQKPPEEWKFPYVELKDIPLENIQVQLTPQAGFLNKLVNKQQCELTIKYQDLEPTLALDAYTGKLIAIYGPVS</sequence>
<dbReference type="EMBL" id="CP031223">
    <property type="protein sequence ID" value="QFF99374.1"/>
    <property type="molecule type" value="Genomic_DNA"/>
</dbReference>
<dbReference type="AlphaFoldDB" id="A0A5J6SRC1"/>
<dbReference type="Proteomes" id="UP000325517">
    <property type="component" value="Chromosome"/>
</dbReference>
<evidence type="ECO:0000313" key="1">
    <source>
        <dbReference type="EMBL" id="QFF99374.1"/>
    </source>
</evidence>
<dbReference type="RefSeq" id="WP_151700288.1">
    <property type="nucleotide sequence ID" value="NZ_CP031223.1"/>
</dbReference>
<organism evidence="1 2">
    <name type="scientific">Psychrobacillus glaciei</name>
    <dbReference type="NCBI Taxonomy" id="2283160"/>
    <lineage>
        <taxon>Bacteria</taxon>
        <taxon>Bacillati</taxon>
        <taxon>Bacillota</taxon>
        <taxon>Bacilli</taxon>
        <taxon>Bacillales</taxon>
        <taxon>Bacillaceae</taxon>
        <taxon>Psychrobacillus</taxon>
    </lineage>
</organism>
<dbReference type="KEGG" id="psyo:PB01_11375"/>
<keyword evidence="2" id="KW-1185">Reference proteome</keyword>
<name>A0A5J6SRC1_9BACI</name>